<reference evidence="1" key="1">
    <citation type="journal article" date="2021" name="PeerJ">
        <title>Extensive microbial diversity within the chicken gut microbiome revealed by metagenomics and culture.</title>
        <authorList>
            <person name="Gilroy R."/>
            <person name="Ravi A."/>
            <person name="Getino M."/>
            <person name="Pursley I."/>
            <person name="Horton D.L."/>
            <person name="Alikhan N.F."/>
            <person name="Baker D."/>
            <person name="Gharbi K."/>
            <person name="Hall N."/>
            <person name="Watson M."/>
            <person name="Adriaenssens E.M."/>
            <person name="Foster-Nyarko E."/>
            <person name="Jarju S."/>
            <person name="Secka A."/>
            <person name="Antonio M."/>
            <person name="Oren A."/>
            <person name="Chaudhuri R.R."/>
            <person name="La Ragione R."/>
            <person name="Hildebrand F."/>
            <person name="Pallen M.J."/>
        </authorList>
    </citation>
    <scope>NUCLEOTIDE SEQUENCE</scope>
    <source>
        <strain evidence="1">CHK169-11906</strain>
    </source>
</reference>
<evidence type="ECO:0000313" key="1">
    <source>
        <dbReference type="EMBL" id="HJA99077.1"/>
    </source>
</evidence>
<gene>
    <name evidence="1" type="ORF">H9779_05700</name>
</gene>
<accession>A0A9D2RHT4</accession>
<dbReference type="AlphaFoldDB" id="A0A9D2RHT4"/>
<dbReference type="EMBL" id="DWYR01000013">
    <property type="protein sequence ID" value="HJA99077.1"/>
    <property type="molecule type" value="Genomic_DNA"/>
</dbReference>
<sequence>MRKLLFFAALLAFAVSCGNNPNAKKEAAVAEQRTEAETTPSYKLDELLPVADSLVGQEVIVRGFVTHTCKHSGRRCFIVGDSQKTSMRVEAGGKISGFNRELIGAELAIRGILRENRLSREYLAQMEKDLDERMRQEDGSVEACASEQANLAEMKAWMEANGKDHYSVYYLDGVDYEVVEE</sequence>
<evidence type="ECO:0008006" key="3">
    <source>
        <dbReference type="Google" id="ProtNLM"/>
    </source>
</evidence>
<reference evidence="1" key="2">
    <citation type="submission" date="2021-04" db="EMBL/GenBank/DDBJ databases">
        <authorList>
            <person name="Gilroy R."/>
        </authorList>
    </citation>
    <scope>NUCLEOTIDE SEQUENCE</scope>
    <source>
        <strain evidence="1">CHK169-11906</strain>
    </source>
</reference>
<name>A0A9D2RHT4_9BACT</name>
<evidence type="ECO:0000313" key="2">
    <source>
        <dbReference type="Proteomes" id="UP000824259"/>
    </source>
</evidence>
<dbReference type="Proteomes" id="UP000824259">
    <property type="component" value="Unassembled WGS sequence"/>
</dbReference>
<protein>
    <recommendedName>
        <fullName evidence="3">Lipoprotein</fullName>
    </recommendedName>
</protein>
<comment type="caution">
    <text evidence="1">The sequence shown here is derived from an EMBL/GenBank/DDBJ whole genome shotgun (WGS) entry which is preliminary data.</text>
</comment>
<organism evidence="1 2">
    <name type="scientific">Candidatus Alistipes avicola</name>
    <dbReference type="NCBI Taxonomy" id="2838432"/>
    <lineage>
        <taxon>Bacteria</taxon>
        <taxon>Pseudomonadati</taxon>
        <taxon>Bacteroidota</taxon>
        <taxon>Bacteroidia</taxon>
        <taxon>Bacteroidales</taxon>
        <taxon>Rikenellaceae</taxon>
        <taxon>Alistipes</taxon>
    </lineage>
</organism>
<proteinExistence type="predicted"/>
<dbReference type="PROSITE" id="PS51257">
    <property type="entry name" value="PROKAR_LIPOPROTEIN"/>
    <property type="match status" value="1"/>
</dbReference>